<dbReference type="EMBL" id="CP107523">
    <property type="protein sequence ID" value="UYN55732.1"/>
    <property type="molecule type" value="Genomic_DNA"/>
</dbReference>
<reference evidence="1 3" key="1">
    <citation type="submission" date="2017-01" db="EMBL/GenBank/DDBJ databases">
        <title>Lactobacillus chiayiensis sp. nov., a lactic acid bacterium isolated from compost.</title>
        <authorList>
            <person name="Huang C.-H."/>
        </authorList>
    </citation>
    <scope>NUCLEOTIDE SEQUENCE [LARGE SCALE GENOMIC DNA]</scope>
    <source>
        <strain evidence="1">Chh01</strain>
        <strain evidence="3">chh01</strain>
    </source>
</reference>
<dbReference type="Proteomes" id="UP000290475">
    <property type="component" value="Unassembled WGS sequence"/>
</dbReference>
<dbReference type="InterPro" id="IPR021701">
    <property type="entry name" value="DUF3284"/>
</dbReference>
<name>A0A4Q1U7M1_9LACO</name>
<protein>
    <submittedName>
        <fullName evidence="2">DUF3284 domain-containing protein</fullName>
    </submittedName>
</protein>
<dbReference type="Pfam" id="PF11687">
    <property type="entry name" value="DUF3284"/>
    <property type="match status" value="1"/>
</dbReference>
<reference evidence="2" key="2">
    <citation type="submission" date="2022-10" db="EMBL/GenBank/DDBJ databases">
        <title>Comparative genomic analysis and in-vitro probiotic properties of the potential probiotic L. chiayiensis AACE 3.</title>
        <authorList>
            <person name="Kang X."/>
        </authorList>
    </citation>
    <scope>NUCLEOTIDE SEQUENCE</scope>
    <source>
        <strain evidence="2">AACE 3</strain>
    </source>
</reference>
<keyword evidence="4" id="KW-1185">Reference proteome</keyword>
<dbReference type="Gene3D" id="3.30.530.20">
    <property type="match status" value="1"/>
</dbReference>
<organism evidence="1 3">
    <name type="scientific">Lacticaseibacillus chiayiensis</name>
    <dbReference type="NCBI Taxonomy" id="2100821"/>
    <lineage>
        <taxon>Bacteria</taxon>
        <taxon>Bacillati</taxon>
        <taxon>Bacillota</taxon>
        <taxon>Bacilli</taxon>
        <taxon>Lactobacillales</taxon>
        <taxon>Lactobacillaceae</taxon>
        <taxon>Lacticaseibacillus</taxon>
    </lineage>
</organism>
<proteinExistence type="predicted"/>
<evidence type="ECO:0000313" key="2">
    <source>
        <dbReference type="EMBL" id="UYN55732.1"/>
    </source>
</evidence>
<accession>A0A4Q1U7M1</accession>
<evidence type="ECO:0000313" key="4">
    <source>
        <dbReference type="Proteomes" id="UP001164790"/>
    </source>
</evidence>
<dbReference type="InterPro" id="IPR023393">
    <property type="entry name" value="START-like_dom_sf"/>
</dbReference>
<dbReference type="EMBL" id="MSSM01000011">
    <property type="protein sequence ID" value="RXT26858.1"/>
    <property type="molecule type" value="Genomic_DNA"/>
</dbReference>
<dbReference type="AlphaFoldDB" id="A0A4Q1U7M1"/>
<sequence>MKIIMNLPVAPNVFFNQLQQSALADIRQHTGREPLPKSLRGFSYAKNWPNGRTARLTITEFEPNSVYAYELATPRDDFKVRYQLTPLESGKSRLVYEESIVAKNTRGAANNRASGFLLGWFRKRRFKKMARQMCTT</sequence>
<gene>
    <name evidence="1" type="ORF">BVJ53_05775</name>
    <name evidence="2" type="ORF">OFW50_09590</name>
</gene>
<dbReference type="Proteomes" id="UP001164790">
    <property type="component" value="Chromosome"/>
</dbReference>
<evidence type="ECO:0000313" key="3">
    <source>
        <dbReference type="Proteomes" id="UP000290475"/>
    </source>
</evidence>
<evidence type="ECO:0000313" key="1">
    <source>
        <dbReference type="EMBL" id="RXT26858.1"/>
    </source>
</evidence>
<dbReference type="RefSeq" id="WP_129301577.1">
    <property type="nucleotide sequence ID" value="NZ_CP107523.1"/>
</dbReference>
<dbReference type="SUPFAM" id="SSF55961">
    <property type="entry name" value="Bet v1-like"/>
    <property type="match status" value="1"/>
</dbReference>